<dbReference type="GeneID" id="87947409"/>
<dbReference type="RefSeq" id="XP_062783116.1">
    <property type="nucleotide sequence ID" value="XM_062927065.1"/>
</dbReference>
<dbReference type="Proteomes" id="UP001322277">
    <property type="component" value="Chromosome 7"/>
</dbReference>
<name>A0AAX4IRP0_9PEZI</name>
<accession>A0AAX4IRP0</accession>
<gene>
    <name evidence="1" type="ORF">CDEST_10909</name>
</gene>
<reference evidence="2" key="1">
    <citation type="journal article" date="2023" name="bioRxiv">
        <title>Complete genome of the Medicago anthracnose fungus, Colletotrichum destructivum, reveals a mini-chromosome-like region within a core chromosome.</title>
        <authorList>
            <person name="Lapalu N."/>
            <person name="Simon A."/>
            <person name="Lu A."/>
            <person name="Plaumann P.-L."/>
            <person name="Amselem J."/>
            <person name="Pigne S."/>
            <person name="Auger A."/>
            <person name="Koch C."/>
            <person name="Dallery J.-F."/>
            <person name="O'Connell R.J."/>
        </authorList>
    </citation>
    <scope>NUCLEOTIDE SEQUENCE [LARGE SCALE GENOMIC DNA]</scope>
    <source>
        <strain evidence="2">CBS 520.97</strain>
    </source>
</reference>
<dbReference type="KEGG" id="cdet:87947409"/>
<proteinExistence type="predicted"/>
<sequence length="123" mass="13605">MRTYARTRGLEEKNGVISLRKSPIHDPIPLPPQNGSVLVERAWQTDGRWTCLGPGRDTPRLRTANGPALQRALNFLCSSVNGGKKGDMGPNLDDIDQVWPFPEPNLLLQPQVHVQSCLRVSSP</sequence>
<dbReference type="AlphaFoldDB" id="A0AAX4IRP0"/>
<organism evidence="1 2">
    <name type="scientific">Colletotrichum destructivum</name>
    <dbReference type="NCBI Taxonomy" id="34406"/>
    <lineage>
        <taxon>Eukaryota</taxon>
        <taxon>Fungi</taxon>
        <taxon>Dikarya</taxon>
        <taxon>Ascomycota</taxon>
        <taxon>Pezizomycotina</taxon>
        <taxon>Sordariomycetes</taxon>
        <taxon>Hypocreomycetidae</taxon>
        <taxon>Glomerellales</taxon>
        <taxon>Glomerellaceae</taxon>
        <taxon>Colletotrichum</taxon>
        <taxon>Colletotrichum destructivum species complex</taxon>
    </lineage>
</organism>
<dbReference type="EMBL" id="CP137311">
    <property type="protein sequence ID" value="WQF85895.1"/>
    <property type="molecule type" value="Genomic_DNA"/>
</dbReference>
<protein>
    <submittedName>
        <fullName evidence="1">Uncharacterized protein</fullName>
    </submittedName>
</protein>
<keyword evidence="2" id="KW-1185">Reference proteome</keyword>
<evidence type="ECO:0000313" key="1">
    <source>
        <dbReference type="EMBL" id="WQF85895.1"/>
    </source>
</evidence>
<evidence type="ECO:0000313" key="2">
    <source>
        <dbReference type="Proteomes" id="UP001322277"/>
    </source>
</evidence>